<evidence type="ECO:0000313" key="4">
    <source>
        <dbReference type="Proteomes" id="UP000695000"/>
    </source>
</evidence>
<dbReference type="NCBIfam" id="NF003314">
    <property type="entry name" value="PRK04322.1"/>
    <property type="match status" value="1"/>
</dbReference>
<evidence type="ECO:0000313" key="5">
    <source>
        <dbReference type="RefSeq" id="XP_017785878.1"/>
    </source>
</evidence>
<dbReference type="Pfam" id="PF01981">
    <property type="entry name" value="PTH2"/>
    <property type="match status" value="1"/>
</dbReference>
<comment type="catalytic activity">
    <reaction evidence="3">
        <text>an N-acyl-L-alpha-aminoacyl-tRNA + H2O = an N-acyl-L-amino acid + a tRNA + H(+)</text>
        <dbReference type="Rhea" id="RHEA:54448"/>
        <dbReference type="Rhea" id="RHEA-COMP:10123"/>
        <dbReference type="Rhea" id="RHEA-COMP:13883"/>
        <dbReference type="ChEBI" id="CHEBI:15377"/>
        <dbReference type="ChEBI" id="CHEBI:15378"/>
        <dbReference type="ChEBI" id="CHEBI:59874"/>
        <dbReference type="ChEBI" id="CHEBI:78442"/>
        <dbReference type="ChEBI" id="CHEBI:138191"/>
        <dbReference type="EC" id="3.1.1.29"/>
    </reaction>
</comment>
<dbReference type="InterPro" id="IPR023476">
    <property type="entry name" value="Pep_tRNA_hydro_II_dom_sf"/>
</dbReference>
<dbReference type="CDD" id="cd02430">
    <property type="entry name" value="PTH2"/>
    <property type="match status" value="1"/>
</dbReference>
<evidence type="ECO:0000256" key="2">
    <source>
        <dbReference type="ARBA" id="ARBA00022801"/>
    </source>
</evidence>
<dbReference type="InterPro" id="IPR002833">
    <property type="entry name" value="PTH2"/>
</dbReference>
<dbReference type="RefSeq" id="XP_017785878.1">
    <property type="nucleotide sequence ID" value="XM_017930389.1"/>
</dbReference>
<dbReference type="GeneID" id="108569008"/>
<dbReference type="NCBIfam" id="TIGR00283">
    <property type="entry name" value="arch_pth2"/>
    <property type="match status" value="1"/>
</dbReference>
<sequence>MFRPTKMVLIVRSDLRMGPGKIASQCAHAAVTLAQSSGTIVKNMWMLKGQPKIVLKADNENVLNDIHQSAIKDKLNACLIRDAGRTQVESGTLTVLGIGPNSVEDIDKLTKHLKLL</sequence>
<name>A0ABM1NGC8_NICVS</name>
<keyword evidence="2 5" id="KW-0378">Hydrolase</keyword>
<dbReference type="EC" id="3.1.1.29" evidence="1"/>
<accession>A0ABM1NGC8</accession>
<organism evidence="4 5">
    <name type="scientific">Nicrophorus vespilloides</name>
    <name type="common">Boreal carrion beetle</name>
    <dbReference type="NCBI Taxonomy" id="110193"/>
    <lineage>
        <taxon>Eukaryota</taxon>
        <taxon>Metazoa</taxon>
        <taxon>Ecdysozoa</taxon>
        <taxon>Arthropoda</taxon>
        <taxon>Hexapoda</taxon>
        <taxon>Insecta</taxon>
        <taxon>Pterygota</taxon>
        <taxon>Neoptera</taxon>
        <taxon>Endopterygota</taxon>
        <taxon>Coleoptera</taxon>
        <taxon>Polyphaga</taxon>
        <taxon>Staphyliniformia</taxon>
        <taxon>Silphidae</taxon>
        <taxon>Nicrophorinae</taxon>
        <taxon>Nicrophorus</taxon>
    </lineage>
</organism>
<proteinExistence type="predicted"/>
<keyword evidence="4" id="KW-1185">Reference proteome</keyword>
<evidence type="ECO:0000256" key="1">
    <source>
        <dbReference type="ARBA" id="ARBA00013260"/>
    </source>
</evidence>
<dbReference type="PANTHER" id="PTHR12649">
    <property type="entry name" value="PEPTIDYL-TRNA HYDROLASE 2"/>
    <property type="match status" value="1"/>
</dbReference>
<dbReference type="Proteomes" id="UP000695000">
    <property type="component" value="Unplaced"/>
</dbReference>
<gene>
    <name evidence="5" type="primary">LOC108569008</name>
</gene>
<evidence type="ECO:0000256" key="3">
    <source>
        <dbReference type="ARBA" id="ARBA00048707"/>
    </source>
</evidence>
<dbReference type="SUPFAM" id="SSF102462">
    <property type="entry name" value="Peptidyl-tRNA hydrolase II"/>
    <property type="match status" value="1"/>
</dbReference>
<dbReference type="GO" id="GO:0016787">
    <property type="term" value="F:hydrolase activity"/>
    <property type="evidence" value="ECO:0007669"/>
    <property type="project" value="UniProtKB-KW"/>
</dbReference>
<protein>
    <recommendedName>
        <fullName evidence="1">peptidyl-tRNA hydrolase</fullName>
        <ecNumber evidence="1">3.1.1.29</ecNumber>
    </recommendedName>
</protein>
<reference evidence="5" key="1">
    <citation type="submission" date="2025-08" db="UniProtKB">
        <authorList>
            <consortium name="RefSeq"/>
        </authorList>
    </citation>
    <scope>IDENTIFICATION</scope>
    <source>
        <tissue evidence="5">Whole Larva</tissue>
    </source>
</reference>
<dbReference type="Gene3D" id="3.40.1490.10">
    <property type="entry name" value="Bit1"/>
    <property type="match status" value="1"/>
</dbReference>
<dbReference type="PANTHER" id="PTHR12649:SF26">
    <property type="entry name" value="AMINOACYL-TRNA HYDROLASE"/>
    <property type="match status" value="1"/>
</dbReference>